<keyword evidence="5 8" id="KW-0812">Transmembrane</keyword>
<keyword evidence="6 8" id="KW-1133">Transmembrane helix</keyword>
<dbReference type="PANTHER" id="PTHR12982:SF0">
    <property type="entry name" value="PHOSPHATIDYLINOSITOL N-ACETYLGLUCOSAMINYLTRANSFERASE SUBUNIT C"/>
    <property type="match status" value="1"/>
</dbReference>
<name>A0A485KL49_9STRA</name>
<evidence type="ECO:0000256" key="5">
    <source>
        <dbReference type="ARBA" id="ARBA00022692"/>
    </source>
</evidence>
<sequence>MAAAISDLGRRRQPQCELCGRDEDGGKVWRKILWEEQPFEDCYVDSSFLEQLRTNENVREYDYWGMSKASAAITQQLSLVFIFFAIFVNSREHVWSWHLLAGIDVVVALIGYFVMFYCAQTELDMWQGVKECMLFSATLSILSPVLRTLTESYAVDTIWALSVALTGIHLITHDYTYINGTTYKYAGTISLNAAIFTSVLLASLLHSNEQVFSFVLFAIEVFAVCPIAQHNIKKTAENLHLALALVLFGTALALMWPISPSISVVLFVAVGFITFVCPLWLMHAQEYKKYVGVACYFVIIMPSLCRSEIQGPWDIAKVEPQQ</sequence>
<feature type="transmembrane region" description="Helical" evidence="8">
    <location>
        <begin position="211"/>
        <end position="228"/>
    </location>
</feature>
<feature type="transmembrane region" description="Helical" evidence="8">
    <location>
        <begin position="240"/>
        <end position="258"/>
    </location>
</feature>
<keyword evidence="11" id="KW-1185">Reference proteome</keyword>
<dbReference type="OrthoDB" id="196709at2759"/>
<feature type="transmembrane region" description="Helical" evidence="8">
    <location>
        <begin position="94"/>
        <end position="116"/>
    </location>
</feature>
<dbReference type="GO" id="GO:0000506">
    <property type="term" value="C:glycosylphosphatidylinositol-N-acetylglucosaminyltransferase (GPI-GnT) complex"/>
    <property type="evidence" value="ECO:0007669"/>
    <property type="project" value="TreeGrafter"/>
</dbReference>
<keyword evidence="7 8" id="KW-0472">Membrane</keyword>
<evidence type="ECO:0000256" key="6">
    <source>
        <dbReference type="ARBA" id="ARBA00022989"/>
    </source>
</evidence>
<dbReference type="Proteomes" id="UP000332933">
    <property type="component" value="Unassembled WGS sequence"/>
</dbReference>
<organism evidence="10 11">
    <name type="scientific">Aphanomyces stellatus</name>
    <dbReference type="NCBI Taxonomy" id="120398"/>
    <lineage>
        <taxon>Eukaryota</taxon>
        <taxon>Sar</taxon>
        <taxon>Stramenopiles</taxon>
        <taxon>Oomycota</taxon>
        <taxon>Saprolegniomycetes</taxon>
        <taxon>Saprolegniales</taxon>
        <taxon>Verrucalvaceae</taxon>
        <taxon>Aphanomyces</taxon>
    </lineage>
</organism>
<dbReference type="UniPathway" id="UPA00196"/>
<dbReference type="Pfam" id="PF06432">
    <property type="entry name" value="GPI2"/>
    <property type="match status" value="1"/>
</dbReference>
<dbReference type="EMBL" id="VJMH01005114">
    <property type="protein sequence ID" value="KAF0700700.1"/>
    <property type="molecule type" value="Genomic_DNA"/>
</dbReference>
<proteinExistence type="inferred from homology"/>
<accession>A0A485KL49</accession>
<evidence type="ECO:0000313" key="10">
    <source>
        <dbReference type="EMBL" id="VFT85640.1"/>
    </source>
</evidence>
<evidence type="ECO:0000256" key="3">
    <source>
        <dbReference type="ARBA" id="ARBA00008321"/>
    </source>
</evidence>
<gene>
    <name evidence="10" type="primary">Aste57867_8754</name>
    <name evidence="9" type="ORF">As57867_008720</name>
    <name evidence="10" type="ORF">ASTE57867_8754</name>
</gene>
<dbReference type="PANTHER" id="PTHR12982">
    <property type="entry name" value="PHOSPHATIDYLINOSITOL GLYCAN, CLASS C"/>
    <property type="match status" value="1"/>
</dbReference>
<comment type="similarity">
    <text evidence="3">Belongs to the PIGC family.</text>
</comment>
<evidence type="ECO:0000256" key="4">
    <source>
        <dbReference type="ARBA" id="ARBA00022502"/>
    </source>
</evidence>
<reference evidence="9" key="2">
    <citation type="submission" date="2019-06" db="EMBL/GenBank/DDBJ databases">
        <title>Genomics analysis of Aphanomyces spp. identifies a new class of oomycete effector associated with host adaptation.</title>
        <authorList>
            <person name="Gaulin E."/>
        </authorList>
    </citation>
    <scope>NUCLEOTIDE SEQUENCE</scope>
    <source>
        <strain evidence="9">CBS 578.67</strain>
    </source>
</reference>
<reference evidence="10 11" key="1">
    <citation type="submission" date="2019-03" db="EMBL/GenBank/DDBJ databases">
        <authorList>
            <person name="Gaulin E."/>
            <person name="Dumas B."/>
        </authorList>
    </citation>
    <scope>NUCLEOTIDE SEQUENCE [LARGE SCALE GENOMIC DNA]</scope>
    <source>
        <strain evidence="10">CBS 568.67</strain>
    </source>
</reference>
<dbReference type="AlphaFoldDB" id="A0A485KL49"/>
<feature type="transmembrane region" description="Helical" evidence="8">
    <location>
        <begin position="158"/>
        <end position="178"/>
    </location>
</feature>
<evidence type="ECO:0000256" key="2">
    <source>
        <dbReference type="ARBA" id="ARBA00004687"/>
    </source>
</evidence>
<comment type="subcellular location">
    <subcellularLocation>
        <location evidence="1">Membrane</location>
        <topology evidence="1">Multi-pass membrane protein</topology>
    </subcellularLocation>
</comment>
<evidence type="ECO:0000256" key="1">
    <source>
        <dbReference type="ARBA" id="ARBA00004141"/>
    </source>
</evidence>
<feature type="transmembrane region" description="Helical" evidence="8">
    <location>
        <begin position="69"/>
        <end position="88"/>
    </location>
</feature>
<keyword evidence="4" id="KW-0337">GPI-anchor biosynthesis</keyword>
<evidence type="ECO:0000256" key="8">
    <source>
        <dbReference type="SAM" id="Phobius"/>
    </source>
</evidence>
<dbReference type="EMBL" id="CAADRA010005135">
    <property type="protein sequence ID" value="VFT85640.1"/>
    <property type="molecule type" value="Genomic_DNA"/>
</dbReference>
<dbReference type="InterPro" id="IPR009450">
    <property type="entry name" value="Plno_GlcNAc_GPI2"/>
</dbReference>
<dbReference type="PIRSF" id="PIRSF016104">
    <property type="entry name" value="GPI2"/>
    <property type="match status" value="1"/>
</dbReference>
<dbReference type="GO" id="GO:0006506">
    <property type="term" value="P:GPI anchor biosynthetic process"/>
    <property type="evidence" value="ECO:0007669"/>
    <property type="project" value="UniProtKB-UniPathway"/>
</dbReference>
<protein>
    <submittedName>
        <fullName evidence="10">Aste57867_8754 protein</fullName>
    </submittedName>
</protein>
<evidence type="ECO:0000313" key="9">
    <source>
        <dbReference type="EMBL" id="KAF0700700.1"/>
    </source>
</evidence>
<feature type="transmembrane region" description="Helical" evidence="8">
    <location>
        <begin position="264"/>
        <end position="282"/>
    </location>
</feature>
<comment type="pathway">
    <text evidence="2">Glycolipid biosynthesis; glycosylphosphatidylinositol-anchor biosynthesis.</text>
</comment>
<feature type="transmembrane region" description="Helical" evidence="8">
    <location>
        <begin position="185"/>
        <end position="205"/>
    </location>
</feature>
<evidence type="ECO:0000313" key="11">
    <source>
        <dbReference type="Proteomes" id="UP000332933"/>
    </source>
</evidence>
<evidence type="ECO:0000256" key="7">
    <source>
        <dbReference type="ARBA" id="ARBA00023136"/>
    </source>
</evidence>